<gene>
    <name evidence="1" type="ORF">ANE_LOCUS3665</name>
</gene>
<sequence length="263" mass="29857">MVTELSGSQKTKSFSLICHKALWKKLKICGFGRNRTSSTITAVFENISSPTSIYDIAFRETWSSLPIELLLLAFSNYSEFDDVLLEKKKPSLEFLVVPKSPQLPPFFLRKPSSRSSKWSKKEQPGVELVGPVVPLPVLLTLHKFRNGCLNSEQEYSPEAELSNRCSQNSKVTRDITNSAKQKKAFIAYNPITKPADFDQHQQELTTFVSRVRNDGFGERTWLELFNDMSPVEICFENRTADFDKTLFTSKTLLSRVSFSVPSP</sequence>
<dbReference type="PANTHER" id="PTHR15319">
    <property type="entry name" value="TATA BOX-BINDING PROTEIN ASSOCIATED FACTOR RNA POLYMERASE I SUBUNIT C"/>
    <property type="match status" value="1"/>
</dbReference>
<name>A0A565AVT5_9BRAS</name>
<dbReference type="PANTHER" id="PTHR15319:SF1">
    <property type="entry name" value="TATA BOX-BINDING PROTEIN-ASSOCIATED FACTOR RNA POLYMERASE I SUBUNIT C"/>
    <property type="match status" value="1"/>
</dbReference>
<dbReference type="AlphaFoldDB" id="A0A565AVT5"/>
<dbReference type="GO" id="GO:0001650">
    <property type="term" value="C:fibrillar center"/>
    <property type="evidence" value="ECO:0007669"/>
    <property type="project" value="TreeGrafter"/>
</dbReference>
<dbReference type="Proteomes" id="UP000489600">
    <property type="component" value="Unassembled WGS sequence"/>
</dbReference>
<protein>
    <submittedName>
        <fullName evidence="1">Uncharacterized protein</fullName>
    </submittedName>
</protein>
<comment type="caution">
    <text evidence="1">The sequence shown here is derived from an EMBL/GenBank/DDBJ whole genome shotgun (WGS) entry which is preliminary data.</text>
</comment>
<reference evidence="1" key="1">
    <citation type="submission" date="2019-07" db="EMBL/GenBank/DDBJ databases">
        <authorList>
            <person name="Dittberner H."/>
        </authorList>
    </citation>
    <scope>NUCLEOTIDE SEQUENCE [LARGE SCALE GENOMIC DNA]</scope>
</reference>
<proteinExistence type="predicted"/>
<evidence type="ECO:0000313" key="2">
    <source>
        <dbReference type="Proteomes" id="UP000489600"/>
    </source>
</evidence>
<evidence type="ECO:0000313" key="1">
    <source>
        <dbReference type="EMBL" id="VVA93220.1"/>
    </source>
</evidence>
<accession>A0A565AVT5</accession>
<dbReference type="InterPro" id="IPR038801">
    <property type="entry name" value="TAF1C"/>
</dbReference>
<organism evidence="1 2">
    <name type="scientific">Arabis nemorensis</name>
    <dbReference type="NCBI Taxonomy" id="586526"/>
    <lineage>
        <taxon>Eukaryota</taxon>
        <taxon>Viridiplantae</taxon>
        <taxon>Streptophyta</taxon>
        <taxon>Embryophyta</taxon>
        <taxon>Tracheophyta</taxon>
        <taxon>Spermatophyta</taxon>
        <taxon>Magnoliopsida</taxon>
        <taxon>eudicotyledons</taxon>
        <taxon>Gunneridae</taxon>
        <taxon>Pentapetalae</taxon>
        <taxon>rosids</taxon>
        <taxon>malvids</taxon>
        <taxon>Brassicales</taxon>
        <taxon>Brassicaceae</taxon>
        <taxon>Arabideae</taxon>
        <taxon>Arabis</taxon>
    </lineage>
</organism>
<dbReference type="OrthoDB" id="2382881at2759"/>
<keyword evidence="2" id="KW-1185">Reference proteome</keyword>
<dbReference type="GO" id="GO:0001164">
    <property type="term" value="F:RNA polymerase I core promoter sequence-specific DNA binding"/>
    <property type="evidence" value="ECO:0007669"/>
    <property type="project" value="TreeGrafter"/>
</dbReference>
<dbReference type="EMBL" id="CABITT030000001">
    <property type="protein sequence ID" value="VVA93220.1"/>
    <property type="molecule type" value="Genomic_DNA"/>
</dbReference>